<comment type="similarity">
    <text evidence="2">Belongs to the transcriptional coactivator PC4 family.</text>
</comment>
<sequence length="124" mass="13929">MASKQVKSKDYVDSSDDSEVEPISKVDKRKRKVAQTKNPAKPSKKAKKDSNSEDESSSVNSWPLSAKRNVTISEFRGQMMVDIREFYLNDSGEQKPGKKGISLSIEQWEKLKEVIPVIDAKLAV</sequence>
<dbReference type="Gene3D" id="2.30.31.10">
    <property type="entry name" value="Transcriptional Coactivator Pc4, Chain A"/>
    <property type="match status" value="1"/>
</dbReference>
<evidence type="ECO:0000313" key="10">
    <source>
        <dbReference type="Proteomes" id="UP001165289"/>
    </source>
</evidence>
<evidence type="ECO:0000313" key="9">
    <source>
        <dbReference type="EMBL" id="KAI6649742.1"/>
    </source>
</evidence>
<organism evidence="9 10">
    <name type="scientific">Oopsacas minuta</name>
    <dbReference type="NCBI Taxonomy" id="111878"/>
    <lineage>
        <taxon>Eukaryota</taxon>
        <taxon>Metazoa</taxon>
        <taxon>Porifera</taxon>
        <taxon>Hexactinellida</taxon>
        <taxon>Hexasterophora</taxon>
        <taxon>Lyssacinosida</taxon>
        <taxon>Leucopsacidae</taxon>
        <taxon>Oopsacas</taxon>
    </lineage>
</organism>
<feature type="region of interest" description="Disordered" evidence="7">
    <location>
        <begin position="1"/>
        <end position="63"/>
    </location>
</feature>
<dbReference type="InterPro" id="IPR009044">
    <property type="entry name" value="ssDNA-bd_transcriptional_reg"/>
</dbReference>
<dbReference type="GO" id="GO:0003677">
    <property type="term" value="F:DNA binding"/>
    <property type="evidence" value="ECO:0007669"/>
    <property type="project" value="UniProtKB-KW"/>
</dbReference>
<evidence type="ECO:0000256" key="7">
    <source>
        <dbReference type="SAM" id="MobiDB-lite"/>
    </source>
</evidence>
<feature type="domain" description="Transcriptional coactivator p15 (PC4) C-terminal" evidence="8">
    <location>
        <begin position="62"/>
        <end position="113"/>
    </location>
</feature>
<dbReference type="GO" id="GO:0005634">
    <property type="term" value="C:nucleus"/>
    <property type="evidence" value="ECO:0007669"/>
    <property type="project" value="UniProtKB-SubCell"/>
</dbReference>
<keyword evidence="3" id="KW-0805">Transcription regulation</keyword>
<evidence type="ECO:0000256" key="1">
    <source>
        <dbReference type="ARBA" id="ARBA00004123"/>
    </source>
</evidence>
<dbReference type="PANTHER" id="PTHR13215">
    <property type="entry name" value="RNA POLYMERASE II TRANSCRIPTIONAL COACTIVATOR"/>
    <property type="match status" value="1"/>
</dbReference>
<dbReference type="AlphaFoldDB" id="A0AAV7JLA6"/>
<accession>A0AAV7JLA6</accession>
<dbReference type="GO" id="GO:0060261">
    <property type="term" value="P:positive regulation of transcription initiation by RNA polymerase II"/>
    <property type="evidence" value="ECO:0007669"/>
    <property type="project" value="InterPro"/>
</dbReference>
<evidence type="ECO:0000256" key="5">
    <source>
        <dbReference type="ARBA" id="ARBA00023163"/>
    </source>
</evidence>
<keyword evidence="5" id="KW-0804">Transcription</keyword>
<protein>
    <submittedName>
        <fullName evidence="9">Activated RNA polymerase II transcriptional coactivator p15-like</fullName>
    </submittedName>
</protein>
<dbReference type="InterPro" id="IPR003173">
    <property type="entry name" value="PC4_C"/>
</dbReference>
<dbReference type="InterPro" id="IPR045125">
    <property type="entry name" value="Sub1/Tcp4-like"/>
</dbReference>
<proteinExistence type="inferred from homology"/>
<keyword evidence="4" id="KW-0238">DNA-binding</keyword>
<keyword evidence="10" id="KW-1185">Reference proteome</keyword>
<comment type="subcellular location">
    <subcellularLocation>
        <location evidence="1">Nucleus</location>
    </subcellularLocation>
</comment>
<dbReference type="SUPFAM" id="SSF54447">
    <property type="entry name" value="ssDNA-binding transcriptional regulator domain"/>
    <property type="match status" value="1"/>
</dbReference>
<reference evidence="9 10" key="1">
    <citation type="journal article" date="2023" name="BMC Biol.">
        <title>The compact genome of the sponge Oopsacas minuta (Hexactinellida) is lacking key metazoan core genes.</title>
        <authorList>
            <person name="Santini S."/>
            <person name="Schenkelaars Q."/>
            <person name="Jourda C."/>
            <person name="Duchesne M."/>
            <person name="Belahbib H."/>
            <person name="Rocher C."/>
            <person name="Selva M."/>
            <person name="Riesgo A."/>
            <person name="Vervoort M."/>
            <person name="Leys S.P."/>
            <person name="Kodjabachian L."/>
            <person name="Le Bivic A."/>
            <person name="Borchiellini C."/>
            <person name="Claverie J.M."/>
            <person name="Renard E."/>
        </authorList>
    </citation>
    <scope>NUCLEOTIDE SEQUENCE [LARGE SCALE GENOMIC DNA]</scope>
    <source>
        <strain evidence="9">SPO-2</strain>
    </source>
</reference>
<dbReference type="GO" id="GO:0003713">
    <property type="term" value="F:transcription coactivator activity"/>
    <property type="evidence" value="ECO:0007669"/>
    <property type="project" value="InterPro"/>
</dbReference>
<evidence type="ECO:0000256" key="3">
    <source>
        <dbReference type="ARBA" id="ARBA00023015"/>
    </source>
</evidence>
<dbReference type="Pfam" id="PF02229">
    <property type="entry name" value="PC4"/>
    <property type="match status" value="1"/>
</dbReference>
<evidence type="ECO:0000256" key="6">
    <source>
        <dbReference type="ARBA" id="ARBA00023242"/>
    </source>
</evidence>
<evidence type="ECO:0000256" key="4">
    <source>
        <dbReference type="ARBA" id="ARBA00023125"/>
    </source>
</evidence>
<gene>
    <name evidence="9" type="ORF">LOD99_6531</name>
</gene>
<comment type="caution">
    <text evidence="9">The sequence shown here is derived from an EMBL/GenBank/DDBJ whole genome shotgun (WGS) entry which is preliminary data.</text>
</comment>
<evidence type="ECO:0000256" key="2">
    <source>
        <dbReference type="ARBA" id="ARBA00009001"/>
    </source>
</evidence>
<evidence type="ECO:0000259" key="8">
    <source>
        <dbReference type="Pfam" id="PF02229"/>
    </source>
</evidence>
<name>A0AAV7JLA6_9METZ</name>
<keyword evidence="6" id="KW-0539">Nucleus</keyword>
<dbReference type="EMBL" id="JAKMXF010000318">
    <property type="protein sequence ID" value="KAI6649742.1"/>
    <property type="molecule type" value="Genomic_DNA"/>
</dbReference>
<dbReference type="Proteomes" id="UP001165289">
    <property type="component" value="Unassembled WGS sequence"/>
</dbReference>